<reference evidence="1 2" key="1">
    <citation type="submission" date="2019-09" db="EMBL/GenBank/DDBJ databases">
        <title>YIM 132180 draft genome.</title>
        <authorList>
            <person name="Zhang K."/>
        </authorList>
    </citation>
    <scope>NUCLEOTIDE SEQUENCE [LARGE SCALE GENOMIC DNA]</scope>
    <source>
        <strain evidence="1 2">YIM 132180</strain>
    </source>
</reference>
<evidence type="ECO:0000313" key="1">
    <source>
        <dbReference type="EMBL" id="KAB0676408.1"/>
    </source>
</evidence>
<dbReference type="RefSeq" id="WP_150973348.1">
    <property type="nucleotide sequence ID" value="NZ_VZDO01000023.1"/>
</dbReference>
<dbReference type="Proteomes" id="UP000432089">
    <property type="component" value="Unassembled WGS sequence"/>
</dbReference>
<evidence type="ECO:0000313" key="2">
    <source>
        <dbReference type="Proteomes" id="UP000432089"/>
    </source>
</evidence>
<protein>
    <submittedName>
        <fullName evidence="1">Uncharacterized protein</fullName>
    </submittedName>
</protein>
<name>A0A7V7PKP1_9HYPH</name>
<organism evidence="1 2">
    <name type="scientific">Plantimonas leprariae</name>
    <dbReference type="NCBI Taxonomy" id="2615207"/>
    <lineage>
        <taxon>Bacteria</taxon>
        <taxon>Pseudomonadati</taxon>
        <taxon>Pseudomonadota</taxon>
        <taxon>Alphaproteobacteria</taxon>
        <taxon>Hyphomicrobiales</taxon>
        <taxon>Aurantimonadaceae</taxon>
        <taxon>Plantimonas</taxon>
    </lineage>
</organism>
<dbReference type="AlphaFoldDB" id="A0A7V7PKP1"/>
<dbReference type="EMBL" id="VZDO01000023">
    <property type="protein sequence ID" value="KAB0676408.1"/>
    <property type="molecule type" value="Genomic_DNA"/>
</dbReference>
<gene>
    <name evidence="1" type="ORF">F6X38_21160</name>
</gene>
<sequence length="60" mass="6515">MSKFETLEAFEDGLITELEALEQSGVDTIDALYERVAVERIDSVAASMRRASASALALHS</sequence>
<comment type="caution">
    <text evidence="1">The sequence shown here is derived from an EMBL/GenBank/DDBJ whole genome shotgun (WGS) entry which is preliminary data.</text>
</comment>
<keyword evidence="2" id="KW-1185">Reference proteome</keyword>
<proteinExistence type="predicted"/>
<accession>A0A7V7PKP1</accession>